<protein>
    <submittedName>
        <fullName evidence="2">Unannotated protein</fullName>
    </submittedName>
</protein>
<gene>
    <name evidence="2" type="ORF">UFOPK1392_01167</name>
</gene>
<dbReference type="EMBL" id="CAEMXZ010000043">
    <property type="protein sequence ID" value="CAB4323412.1"/>
    <property type="molecule type" value="Genomic_DNA"/>
</dbReference>
<feature type="region of interest" description="Disordered" evidence="1">
    <location>
        <begin position="83"/>
        <end position="121"/>
    </location>
</feature>
<accession>A0A6J5YIM0</accession>
<sequence>MVAAVAIDGSEVPTALVAVTRNRYAVPFVSPLTVQKSPQLVSVRYEHPSEGSTVEVTLNCVIRLPLAAGEVQRTVMRASPAVAVTSSGASGVPNGEEGTTEAELAEATPVPTALVARTSKA</sequence>
<name>A0A6J5YIM0_9ZZZZ</name>
<organism evidence="2">
    <name type="scientific">freshwater metagenome</name>
    <dbReference type="NCBI Taxonomy" id="449393"/>
    <lineage>
        <taxon>unclassified sequences</taxon>
        <taxon>metagenomes</taxon>
        <taxon>ecological metagenomes</taxon>
    </lineage>
</organism>
<proteinExistence type="predicted"/>
<dbReference type="AlphaFoldDB" id="A0A6J5YIM0"/>
<evidence type="ECO:0000313" key="2">
    <source>
        <dbReference type="EMBL" id="CAB4323412.1"/>
    </source>
</evidence>
<reference evidence="2" key="1">
    <citation type="submission" date="2020-05" db="EMBL/GenBank/DDBJ databases">
        <authorList>
            <person name="Chiriac C."/>
            <person name="Salcher M."/>
            <person name="Ghai R."/>
            <person name="Kavagutti S V."/>
        </authorList>
    </citation>
    <scope>NUCLEOTIDE SEQUENCE</scope>
</reference>
<evidence type="ECO:0000256" key="1">
    <source>
        <dbReference type="SAM" id="MobiDB-lite"/>
    </source>
</evidence>